<reference evidence="1 2" key="1">
    <citation type="submission" date="2020-02" db="EMBL/GenBank/DDBJ databases">
        <title>Draft genome sequence of Haematococcus lacustris strain NIES-144.</title>
        <authorList>
            <person name="Morimoto D."/>
            <person name="Nakagawa S."/>
            <person name="Yoshida T."/>
            <person name="Sawayama S."/>
        </authorList>
    </citation>
    <scope>NUCLEOTIDE SEQUENCE [LARGE SCALE GENOMIC DNA]</scope>
    <source>
        <strain evidence="1 2">NIES-144</strain>
    </source>
</reference>
<feature type="non-terminal residue" evidence="1">
    <location>
        <position position="1"/>
    </location>
</feature>
<proteinExistence type="predicted"/>
<keyword evidence="2" id="KW-1185">Reference proteome</keyword>
<organism evidence="1 2">
    <name type="scientific">Haematococcus lacustris</name>
    <name type="common">Green alga</name>
    <name type="synonym">Haematococcus pluvialis</name>
    <dbReference type="NCBI Taxonomy" id="44745"/>
    <lineage>
        <taxon>Eukaryota</taxon>
        <taxon>Viridiplantae</taxon>
        <taxon>Chlorophyta</taxon>
        <taxon>core chlorophytes</taxon>
        <taxon>Chlorophyceae</taxon>
        <taxon>CS clade</taxon>
        <taxon>Chlamydomonadales</taxon>
        <taxon>Haematococcaceae</taxon>
        <taxon>Haematococcus</taxon>
    </lineage>
</organism>
<dbReference type="Proteomes" id="UP000485058">
    <property type="component" value="Unassembled WGS sequence"/>
</dbReference>
<sequence>MDEEQSSDCAIMIKEVLHKHLSVCEDASAGLKKVA</sequence>
<accession>A0A6A0AAN9</accession>
<protein>
    <submittedName>
        <fullName evidence="1">Uncharacterized protein</fullName>
    </submittedName>
</protein>
<dbReference type="AlphaFoldDB" id="A0A6A0AAN9"/>
<evidence type="ECO:0000313" key="1">
    <source>
        <dbReference type="EMBL" id="GFH29652.1"/>
    </source>
</evidence>
<comment type="caution">
    <text evidence="1">The sequence shown here is derived from an EMBL/GenBank/DDBJ whole genome shotgun (WGS) entry which is preliminary data.</text>
</comment>
<gene>
    <name evidence="1" type="ORF">HaLaN_28347</name>
</gene>
<name>A0A6A0AAN9_HAELA</name>
<dbReference type="EMBL" id="BLLF01004458">
    <property type="protein sequence ID" value="GFH29652.1"/>
    <property type="molecule type" value="Genomic_DNA"/>
</dbReference>
<evidence type="ECO:0000313" key="2">
    <source>
        <dbReference type="Proteomes" id="UP000485058"/>
    </source>
</evidence>